<reference evidence="2" key="1">
    <citation type="submission" date="2023-01" db="EMBL/GenBank/DDBJ databases">
        <authorList>
            <person name="Van Ghelder C."/>
            <person name="Rancurel C."/>
        </authorList>
    </citation>
    <scope>NUCLEOTIDE SEQUENCE</scope>
    <source>
        <strain evidence="2">CNCM I-4278</strain>
    </source>
</reference>
<keyword evidence="1" id="KW-1133">Transmembrane helix</keyword>
<dbReference type="AlphaFoldDB" id="A0A9W4U6J6"/>
<dbReference type="EMBL" id="CAOQHR010000001">
    <property type="protein sequence ID" value="CAI6287537.1"/>
    <property type="molecule type" value="Genomic_DNA"/>
</dbReference>
<dbReference type="OrthoDB" id="5227396at2759"/>
<dbReference type="Proteomes" id="UP001152607">
    <property type="component" value="Unassembled WGS sequence"/>
</dbReference>
<protein>
    <submittedName>
        <fullName evidence="2">Uncharacterized protein</fullName>
    </submittedName>
</protein>
<comment type="caution">
    <text evidence="2">The sequence shown here is derived from an EMBL/GenBank/DDBJ whole genome shotgun (WGS) entry which is preliminary data.</text>
</comment>
<keyword evidence="1" id="KW-0472">Membrane</keyword>
<organism evidence="2 3">
    <name type="scientific">Periconia digitata</name>
    <dbReference type="NCBI Taxonomy" id="1303443"/>
    <lineage>
        <taxon>Eukaryota</taxon>
        <taxon>Fungi</taxon>
        <taxon>Dikarya</taxon>
        <taxon>Ascomycota</taxon>
        <taxon>Pezizomycotina</taxon>
        <taxon>Dothideomycetes</taxon>
        <taxon>Pleosporomycetidae</taxon>
        <taxon>Pleosporales</taxon>
        <taxon>Massarineae</taxon>
        <taxon>Periconiaceae</taxon>
        <taxon>Periconia</taxon>
    </lineage>
</organism>
<accession>A0A9W4U6J6</accession>
<feature type="transmembrane region" description="Helical" evidence="1">
    <location>
        <begin position="20"/>
        <end position="42"/>
    </location>
</feature>
<gene>
    <name evidence="2" type="ORF">PDIGIT_LOCUS2357</name>
</gene>
<proteinExistence type="predicted"/>
<evidence type="ECO:0000256" key="1">
    <source>
        <dbReference type="SAM" id="Phobius"/>
    </source>
</evidence>
<evidence type="ECO:0000313" key="2">
    <source>
        <dbReference type="EMBL" id="CAI6287537.1"/>
    </source>
</evidence>
<keyword evidence="1" id="KW-0812">Transmembrane</keyword>
<sequence>MTRQPRPPPTASQLTRRQFLCMPIIILLYTAAVPFTPVAWLVNGVEGAYLVDRFVAGIVLLCGCYFQWKISGIAYPTFITISNPLAQDSSNYIRNGRVGATPTAATTMYEFIYHPGDYLLYTGGEVLVLLFAEFAGFELLRRVIVCGVLGGLWVVGWSITPRSTKEWAWSHIKALWFWIVLDVLRDSMFGGGRRRR</sequence>
<name>A0A9W4U6J6_9PLEO</name>
<keyword evidence="3" id="KW-1185">Reference proteome</keyword>
<evidence type="ECO:0000313" key="3">
    <source>
        <dbReference type="Proteomes" id="UP001152607"/>
    </source>
</evidence>